<name>A0A835Z2C4_9STRA</name>
<evidence type="ECO:0000256" key="1">
    <source>
        <dbReference type="SAM" id="MobiDB-lite"/>
    </source>
</evidence>
<feature type="region of interest" description="Disordered" evidence="1">
    <location>
        <begin position="1"/>
        <end position="24"/>
    </location>
</feature>
<organism evidence="2 3">
    <name type="scientific">Tribonema minus</name>
    <dbReference type="NCBI Taxonomy" id="303371"/>
    <lineage>
        <taxon>Eukaryota</taxon>
        <taxon>Sar</taxon>
        <taxon>Stramenopiles</taxon>
        <taxon>Ochrophyta</taxon>
        <taxon>PX clade</taxon>
        <taxon>Xanthophyceae</taxon>
        <taxon>Tribonematales</taxon>
        <taxon>Tribonemataceae</taxon>
        <taxon>Tribonema</taxon>
    </lineage>
</organism>
<dbReference type="EMBL" id="JAFCMP010000141">
    <property type="protein sequence ID" value="KAG5185143.1"/>
    <property type="molecule type" value="Genomic_DNA"/>
</dbReference>
<protein>
    <submittedName>
        <fullName evidence="2">Uncharacterized protein</fullName>
    </submittedName>
</protein>
<evidence type="ECO:0000313" key="2">
    <source>
        <dbReference type="EMBL" id="KAG5185143.1"/>
    </source>
</evidence>
<proteinExistence type="predicted"/>
<comment type="caution">
    <text evidence="2">The sequence shown here is derived from an EMBL/GenBank/DDBJ whole genome shotgun (WGS) entry which is preliminary data.</text>
</comment>
<keyword evidence="3" id="KW-1185">Reference proteome</keyword>
<accession>A0A835Z2C4</accession>
<sequence length="125" mass="13931">MMQWQPSGWPPAGAAGGANAPTQPSFETYERDLFARVASIAGLDIARDIIEGKGLREWEARERAETAINAVVHLAECYIPGHTEFGAQQVRETIREDTVAALRSLQQRMKHTGVLRSLQQRMKQT</sequence>
<gene>
    <name evidence="2" type="ORF">JKP88DRAFT_289452</name>
</gene>
<dbReference type="AlphaFoldDB" id="A0A835Z2C4"/>
<dbReference type="Proteomes" id="UP000664859">
    <property type="component" value="Unassembled WGS sequence"/>
</dbReference>
<reference evidence="2" key="1">
    <citation type="submission" date="2021-02" db="EMBL/GenBank/DDBJ databases">
        <title>First Annotated Genome of the Yellow-green Alga Tribonema minus.</title>
        <authorList>
            <person name="Mahan K.M."/>
        </authorList>
    </citation>
    <scope>NUCLEOTIDE SEQUENCE</scope>
    <source>
        <strain evidence="2">UTEX B ZZ1240</strain>
    </source>
</reference>
<evidence type="ECO:0000313" key="3">
    <source>
        <dbReference type="Proteomes" id="UP000664859"/>
    </source>
</evidence>
<feature type="compositionally biased region" description="Low complexity" evidence="1">
    <location>
        <begin position="1"/>
        <end position="21"/>
    </location>
</feature>